<dbReference type="Proteomes" id="UP000051686">
    <property type="component" value="Unassembled WGS sequence"/>
</dbReference>
<organism evidence="2 3">
    <name type="scientific">Liquorilactobacillus oeni DSM 19972</name>
    <dbReference type="NCBI Taxonomy" id="1423777"/>
    <lineage>
        <taxon>Bacteria</taxon>
        <taxon>Bacillati</taxon>
        <taxon>Bacillota</taxon>
        <taxon>Bacilli</taxon>
        <taxon>Lactobacillales</taxon>
        <taxon>Lactobacillaceae</taxon>
        <taxon>Liquorilactobacillus</taxon>
    </lineage>
</organism>
<protein>
    <submittedName>
        <fullName evidence="2">Uncharacterized protein</fullName>
    </submittedName>
</protein>
<evidence type="ECO:0000256" key="1">
    <source>
        <dbReference type="SAM" id="Phobius"/>
    </source>
</evidence>
<reference evidence="2 3" key="1">
    <citation type="journal article" date="2015" name="Genome Announc.">
        <title>Expanding the biotechnology potential of lactobacilli through comparative genomics of 213 strains and associated genera.</title>
        <authorList>
            <person name="Sun Z."/>
            <person name="Harris H.M."/>
            <person name="McCann A."/>
            <person name="Guo C."/>
            <person name="Argimon S."/>
            <person name="Zhang W."/>
            <person name="Yang X."/>
            <person name="Jeffery I.B."/>
            <person name="Cooney J.C."/>
            <person name="Kagawa T.F."/>
            <person name="Liu W."/>
            <person name="Song Y."/>
            <person name="Salvetti E."/>
            <person name="Wrobel A."/>
            <person name="Rasinkangas P."/>
            <person name="Parkhill J."/>
            <person name="Rea M.C."/>
            <person name="O'Sullivan O."/>
            <person name="Ritari J."/>
            <person name="Douillard F.P."/>
            <person name="Paul Ross R."/>
            <person name="Yang R."/>
            <person name="Briner A.E."/>
            <person name="Felis G.E."/>
            <person name="de Vos W.M."/>
            <person name="Barrangou R."/>
            <person name="Klaenhammer T.R."/>
            <person name="Caufield P.W."/>
            <person name="Cui Y."/>
            <person name="Zhang H."/>
            <person name="O'Toole P.W."/>
        </authorList>
    </citation>
    <scope>NUCLEOTIDE SEQUENCE [LARGE SCALE GENOMIC DNA]</scope>
    <source>
        <strain evidence="2 3">DSM 19972</strain>
    </source>
</reference>
<evidence type="ECO:0000313" key="2">
    <source>
        <dbReference type="EMBL" id="KRL05126.1"/>
    </source>
</evidence>
<feature type="transmembrane region" description="Helical" evidence="1">
    <location>
        <begin position="32"/>
        <end position="54"/>
    </location>
</feature>
<keyword evidence="1" id="KW-0472">Membrane</keyword>
<keyword evidence="3" id="KW-1185">Reference proteome</keyword>
<dbReference type="AlphaFoldDB" id="A0A0R1MAR2"/>
<evidence type="ECO:0000313" key="3">
    <source>
        <dbReference type="Proteomes" id="UP000051686"/>
    </source>
</evidence>
<dbReference type="EMBL" id="AZEH01000034">
    <property type="protein sequence ID" value="KRL05126.1"/>
    <property type="molecule type" value="Genomic_DNA"/>
</dbReference>
<keyword evidence="1" id="KW-1133">Transmembrane helix</keyword>
<name>A0A0R1MAR2_9LACO</name>
<proteinExistence type="predicted"/>
<comment type="caution">
    <text evidence="2">The sequence shown here is derived from an EMBL/GenBank/DDBJ whole genome shotgun (WGS) entry which is preliminary data.</text>
</comment>
<dbReference type="PATRIC" id="fig|1423777.3.peg.1106"/>
<keyword evidence="1" id="KW-0812">Transmembrane</keyword>
<sequence length="64" mass="7145">MLEQFGSRFGTALIATVVSVVINDRVNHVMQAFQTGFLVSLLGIILMFVPTFLLKRVNSNIFTK</sequence>
<gene>
    <name evidence="2" type="ORF">FD46_GL001072</name>
</gene>
<accession>A0A0R1MAR2</accession>